<dbReference type="PANTHER" id="PTHR31984">
    <property type="entry name" value="TRANSPORTER, PUTATIVE (DUF179)-RELATED"/>
    <property type="match status" value="1"/>
</dbReference>
<dbReference type="PANTHER" id="PTHR31984:SF16">
    <property type="match status" value="1"/>
</dbReference>
<dbReference type="AlphaFoldDB" id="A0A176WBA5"/>
<name>A0A176WBA5_MARPO</name>
<organism evidence="2 3">
    <name type="scientific">Marchantia polymorpha subsp. ruderalis</name>
    <dbReference type="NCBI Taxonomy" id="1480154"/>
    <lineage>
        <taxon>Eukaryota</taxon>
        <taxon>Viridiplantae</taxon>
        <taxon>Streptophyta</taxon>
        <taxon>Embryophyta</taxon>
        <taxon>Marchantiophyta</taxon>
        <taxon>Marchantiopsida</taxon>
        <taxon>Marchantiidae</taxon>
        <taxon>Marchantiales</taxon>
        <taxon>Marchantiaceae</taxon>
        <taxon>Marchantia</taxon>
    </lineage>
</organism>
<sequence>MACEALQSGLSLGSLEARRVHCSLNSAQRSPGDATTSVALPSRFLGAKLSSLGHKRCSFSASSPAIGRLETMKVECRTAEPDHDLSSSDEYWSRIAAQYQQPMFDVCDHVTIPDRITTATSERSRSRATLMVPVHEENQIDWRSFRAKLCSTEAMDQACARDSSDDGQLADSKQWAHRLSTPEVGCVLIATDKLNHHGFLRGAVILLVGLSQNHCQGIILNKKMPFSAHSRQGADQRVLLGLSGCPKYVGGPVLSTPKISVLSEKTDIRGFRTLMPGLAVGGDAALPTLVSAVGSGEIPRDEVNVYVGEVEWESRLLMAEIGVFEWWDVAACSSDTLLQSSPGHLRENLRSLLSS</sequence>
<evidence type="ECO:0000313" key="2">
    <source>
        <dbReference type="EMBL" id="OAE29983.1"/>
    </source>
</evidence>
<keyword evidence="3" id="KW-1185">Reference proteome</keyword>
<evidence type="ECO:0000313" key="3">
    <source>
        <dbReference type="Proteomes" id="UP000077202"/>
    </source>
</evidence>
<protein>
    <submittedName>
        <fullName evidence="2">Uncharacterized protein</fullName>
    </submittedName>
</protein>
<dbReference type="SUPFAM" id="SSF143456">
    <property type="entry name" value="VC0467-like"/>
    <property type="match status" value="1"/>
</dbReference>
<evidence type="ECO:0000313" key="1">
    <source>
        <dbReference type="EMBL" id="BBN14096.1"/>
    </source>
</evidence>
<reference evidence="1" key="2">
    <citation type="journal article" date="2019" name="Curr. Biol.">
        <title>Chromatin organization in early land plants reveals an ancestral association between H3K27me3, transposons, and constitutive heterochromatin.</title>
        <authorList>
            <person name="Montgomery S.A."/>
            <person name="Tanizawa Y."/>
            <person name="Galik B."/>
            <person name="Wang N."/>
            <person name="Ito T."/>
            <person name="Mochizuki T."/>
            <person name="Akimcheva S."/>
            <person name="Bowman J."/>
            <person name="Cognat V."/>
            <person name="Drouard L."/>
            <person name="Ekker H."/>
            <person name="Houng S."/>
            <person name="Kohchi T."/>
            <person name="Lin S."/>
            <person name="Liu L.D."/>
            <person name="Nakamura Y."/>
            <person name="Valeeva L.R."/>
            <person name="Shakirov E.V."/>
            <person name="Shippen D.E."/>
            <person name="Wei W."/>
            <person name="Yagura M."/>
            <person name="Yamaoka S."/>
            <person name="Yamato K.T."/>
            <person name="Liu C."/>
            <person name="Berger F."/>
        </authorList>
    </citation>
    <scope>NUCLEOTIDE SEQUENCE [LARGE SCALE GENOMIC DNA]</scope>
    <source>
        <strain evidence="1">Tak-1</strain>
    </source>
</reference>
<accession>A0A176WBA5</accession>
<dbReference type="Proteomes" id="UP000077202">
    <property type="component" value="Unassembled WGS sequence"/>
</dbReference>
<dbReference type="InterPro" id="IPR003774">
    <property type="entry name" value="AlgH-like"/>
</dbReference>
<proteinExistence type="predicted"/>
<gene>
    <name evidence="2" type="ORF">AXG93_669s1330</name>
    <name evidence="1" type="ORF">Mp_6g08830</name>
</gene>
<dbReference type="Pfam" id="PF02622">
    <property type="entry name" value="DUF179"/>
    <property type="match status" value="1"/>
</dbReference>
<evidence type="ECO:0000313" key="4">
    <source>
        <dbReference type="Proteomes" id="UP001162541"/>
    </source>
</evidence>
<reference evidence="4" key="3">
    <citation type="journal article" date="2020" name="Curr. Biol.">
        <title>Chromatin organization in early land plants reveals an ancestral association between H3K27me3, transposons, and constitutive heterochromatin.</title>
        <authorList>
            <person name="Montgomery S.A."/>
            <person name="Tanizawa Y."/>
            <person name="Galik B."/>
            <person name="Wang N."/>
            <person name="Ito T."/>
            <person name="Mochizuki T."/>
            <person name="Akimcheva S."/>
            <person name="Bowman J.L."/>
            <person name="Cognat V."/>
            <person name="Marechal-Drouard L."/>
            <person name="Ekker H."/>
            <person name="Hong S.F."/>
            <person name="Kohchi T."/>
            <person name="Lin S.S."/>
            <person name="Liu L.D."/>
            <person name="Nakamura Y."/>
            <person name="Valeeva L.R."/>
            <person name="Shakirov E.V."/>
            <person name="Shippen D.E."/>
            <person name="Wei W.L."/>
            <person name="Yagura M."/>
            <person name="Yamaoka S."/>
            <person name="Yamato K.T."/>
            <person name="Liu C."/>
            <person name="Berger F."/>
        </authorList>
    </citation>
    <scope>NUCLEOTIDE SEQUENCE [LARGE SCALE GENOMIC DNA]</scope>
    <source>
        <strain evidence="4">Tak-1</strain>
    </source>
</reference>
<dbReference type="Proteomes" id="UP001162541">
    <property type="component" value="Chromosome 6"/>
</dbReference>
<dbReference type="EMBL" id="LVLJ01001379">
    <property type="protein sequence ID" value="OAE29983.1"/>
    <property type="molecule type" value="Genomic_DNA"/>
</dbReference>
<dbReference type="EMBL" id="AP019871">
    <property type="protein sequence ID" value="BBN14096.1"/>
    <property type="molecule type" value="Genomic_DNA"/>
</dbReference>
<dbReference type="Gene3D" id="3.40.1740.10">
    <property type="entry name" value="VC0467-like"/>
    <property type="match status" value="1"/>
</dbReference>
<reference evidence="2 3" key="1">
    <citation type="submission" date="2016-03" db="EMBL/GenBank/DDBJ databases">
        <title>Mechanisms controlling the formation of the plant cell surface in tip-growing cells are functionally conserved among land plants.</title>
        <authorList>
            <person name="Honkanen S."/>
            <person name="Jones V.A."/>
            <person name="Morieri G."/>
            <person name="Champion C."/>
            <person name="Hetherington A.J."/>
            <person name="Kelly S."/>
            <person name="Saint-Marcoux D."/>
            <person name="Proust H."/>
            <person name="Prescott H."/>
            <person name="Dolan L."/>
        </authorList>
    </citation>
    <scope>NUCLEOTIDE SEQUENCE [LARGE SCALE GENOMIC DNA]</scope>
    <source>
        <strain evidence="3">cv. Tak-1 and cv. Tak-2</strain>
        <tissue evidence="2">Whole gametophyte</tissue>
    </source>
</reference>